<protein>
    <recommendedName>
        <fullName evidence="5">LRRCT domain-containing protein</fullName>
    </recommendedName>
</protein>
<feature type="region of interest" description="Disordered" evidence="4">
    <location>
        <begin position="808"/>
        <end position="837"/>
    </location>
</feature>
<dbReference type="Pfam" id="PF13855">
    <property type="entry name" value="LRR_8"/>
    <property type="match status" value="4"/>
</dbReference>
<feature type="region of interest" description="Disordered" evidence="4">
    <location>
        <begin position="949"/>
        <end position="1010"/>
    </location>
</feature>
<dbReference type="SMART" id="SM00369">
    <property type="entry name" value="LRR_TYP"/>
    <property type="match status" value="18"/>
</dbReference>
<keyword evidence="2" id="KW-0732">Signal</keyword>
<gene>
    <name evidence="6" type="ORF">CLODIP_2_CD05491</name>
</gene>
<evidence type="ECO:0000256" key="2">
    <source>
        <dbReference type="ARBA" id="ARBA00022729"/>
    </source>
</evidence>
<dbReference type="InterPro" id="IPR003591">
    <property type="entry name" value="Leu-rich_rpt_typical-subtyp"/>
</dbReference>
<dbReference type="PANTHER" id="PTHR24366:SF171">
    <property type="entry name" value="LEUCINE RICH REPEAT NEURONAL 4"/>
    <property type="match status" value="1"/>
</dbReference>
<dbReference type="PRINTS" id="PR00019">
    <property type="entry name" value="LEURICHRPT"/>
</dbReference>
<dbReference type="PROSITE" id="PS51450">
    <property type="entry name" value="LRR"/>
    <property type="match status" value="5"/>
</dbReference>
<dbReference type="EMBL" id="CADEPI010000021">
    <property type="protein sequence ID" value="CAB3365577.1"/>
    <property type="molecule type" value="Genomic_DNA"/>
</dbReference>
<dbReference type="SMART" id="SM00082">
    <property type="entry name" value="LRRCT"/>
    <property type="match status" value="1"/>
</dbReference>
<evidence type="ECO:0000259" key="5">
    <source>
        <dbReference type="SMART" id="SM00082"/>
    </source>
</evidence>
<dbReference type="Gene3D" id="3.80.10.10">
    <property type="entry name" value="Ribonuclease Inhibitor"/>
    <property type="match status" value="5"/>
</dbReference>
<dbReference type="GO" id="GO:0071944">
    <property type="term" value="C:cell periphery"/>
    <property type="evidence" value="ECO:0007669"/>
    <property type="project" value="UniProtKB-ARBA"/>
</dbReference>
<comment type="caution">
    <text evidence="6">The sequence shown here is derived from an EMBL/GenBank/DDBJ whole genome shotgun (WGS) entry which is preliminary data.</text>
</comment>
<reference evidence="6 7" key="1">
    <citation type="submission" date="2020-04" db="EMBL/GenBank/DDBJ databases">
        <authorList>
            <person name="Alioto T."/>
            <person name="Alioto T."/>
            <person name="Gomez Garrido J."/>
        </authorList>
    </citation>
    <scope>NUCLEOTIDE SEQUENCE [LARGE SCALE GENOMIC DNA]</scope>
</reference>
<feature type="region of interest" description="Disordered" evidence="4">
    <location>
        <begin position="721"/>
        <end position="792"/>
    </location>
</feature>
<dbReference type="AlphaFoldDB" id="A0A8S1C128"/>
<dbReference type="InterPro" id="IPR001611">
    <property type="entry name" value="Leu-rich_rpt"/>
</dbReference>
<feature type="domain" description="LRRCT" evidence="5">
    <location>
        <begin position="607"/>
        <end position="657"/>
    </location>
</feature>
<dbReference type="SMART" id="SM00364">
    <property type="entry name" value="LRR_BAC"/>
    <property type="match status" value="11"/>
</dbReference>
<dbReference type="Proteomes" id="UP000494165">
    <property type="component" value="Unassembled WGS sequence"/>
</dbReference>
<dbReference type="SUPFAM" id="SSF52058">
    <property type="entry name" value="L domain-like"/>
    <property type="match status" value="2"/>
</dbReference>
<feature type="compositionally biased region" description="Basic and acidic residues" evidence="4">
    <location>
        <begin position="890"/>
        <end position="903"/>
    </location>
</feature>
<organism evidence="6 7">
    <name type="scientific">Cloeon dipterum</name>
    <dbReference type="NCBI Taxonomy" id="197152"/>
    <lineage>
        <taxon>Eukaryota</taxon>
        <taxon>Metazoa</taxon>
        <taxon>Ecdysozoa</taxon>
        <taxon>Arthropoda</taxon>
        <taxon>Hexapoda</taxon>
        <taxon>Insecta</taxon>
        <taxon>Pterygota</taxon>
        <taxon>Palaeoptera</taxon>
        <taxon>Ephemeroptera</taxon>
        <taxon>Pisciforma</taxon>
        <taxon>Baetidae</taxon>
        <taxon>Cloeon</taxon>
    </lineage>
</organism>
<accession>A0A8S1C128</accession>
<keyword evidence="3" id="KW-0677">Repeat</keyword>
<name>A0A8S1C128_9INSE</name>
<evidence type="ECO:0000256" key="1">
    <source>
        <dbReference type="ARBA" id="ARBA00022614"/>
    </source>
</evidence>
<sequence>MLTELKIERNNIRGLPEGSLVSLLSLRYLSLSGNQMREIGPGAFHMLPNLEVLDLSKNHLTRLHPHAFMPHAAPRLQELNLAQNHLGHLAEVRPWMMVLTSLVRLDVSENGINELAWAALGPHPSLEKLNLDGNHIRMMRRDALSALPALIHLTIRNASLDEIMLLERGSPWDLPNLKGLDIAQNALRFLDARLLAGLPSLRRLDLSQNLLGELHGSPFSPSPALEYLNVSYNALQALPQASLSPLRALYEMDISHNKLLSLPVTPGRSLDQIGVLNIEGNQLGSIPEAWTSGQPTSTLQLSGNSLRSIPRINLPGLTRLDVSRNLISRIGVDTLASARELLYLNASHNELEDFPSGIQGLTALRELDLNDNRLSTLPSPEVMGSLQSLRILRLARNQLTTLPSDSLHGMPRLASLALSENRINEVDRSALADLPSLAELDLSKNSISLLPKGAFSQMPSLRAVSLQGNTLQEFHATAFEGAPQLLLLDLSHNQIRHADWGRFSWARSLKPTAKDNDLLQVAMPGLEVLDLSHNQLRSLEDAGVNNLPWLVELKVNNNEICGVGLRSLEGLSRLRVLSMRNNKVKMMQEGAFRALRSNMIHLDVAGNPLSCTCGMMWFQEWVDNEPKIQKSLLATEPPRCADGSLLREKALSRSYCQDKQQRDVDEALEACNRGNHNSTNLQYQPSVSSALTSPGSNPYDGGPPISSQQAVSDEFYEDFVDYPQPGAAENGQQQQLQDTPTPPSPIAAPAEAAHQPQSSHYTPGDTPTFYAGSVNLSSLNPQPPGQQNTGPFTLFGYPLPSISSLWNKGPPSNGLGRTSAKRLETDQKSPVIGHRSNLPLEEGFVPSVGPRNPPWTFSESNQTFKFQQREFHKQDHKLKFPAPTVNSKGPFDHRGSLPIREDYSTTPPTPPTTSPPPNLNNPIIKQTGILPIVFTDKDDPMRGAHRVTTQRIPTTTTAEPTSTPDFRKMIPQDDEYQTGPSYPSGSDYPTSSGNNFTFSPKGNVDNSSADNQNFASYNSVSKFQDLPNMPSKNKNVSYVEQVKNYLIVLKCEAGLTLF</sequence>
<proteinExistence type="predicted"/>
<dbReference type="OrthoDB" id="8195690at2759"/>
<evidence type="ECO:0000256" key="4">
    <source>
        <dbReference type="SAM" id="MobiDB-lite"/>
    </source>
</evidence>
<feature type="region of interest" description="Disordered" evidence="4">
    <location>
        <begin position="675"/>
        <end position="708"/>
    </location>
</feature>
<keyword evidence="7" id="KW-1185">Reference proteome</keyword>
<feature type="compositionally biased region" description="Polar residues" evidence="4">
    <location>
        <begin position="675"/>
        <end position="696"/>
    </location>
</feature>
<keyword evidence="1" id="KW-0433">Leucine-rich repeat</keyword>
<feature type="region of interest" description="Disordered" evidence="4">
    <location>
        <begin position="880"/>
        <end position="924"/>
    </location>
</feature>
<feature type="compositionally biased region" description="Pro residues" evidence="4">
    <location>
        <begin position="907"/>
        <end position="919"/>
    </location>
</feature>
<feature type="compositionally biased region" description="Low complexity" evidence="4">
    <location>
        <begin position="949"/>
        <end position="964"/>
    </location>
</feature>
<evidence type="ECO:0000313" key="6">
    <source>
        <dbReference type="EMBL" id="CAB3365577.1"/>
    </source>
</evidence>
<feature type="compositionally biased region" description="Polar residues" evidence="4">
    <location>
        <begin position="978"/>
        <end position="1010"/>
    </location>
</feature>
<dbReference type="FunFam" id="3.80.10.10:FF:001164">
    <property type="entry name" value="GH01279p"/>
    <property type="match status" value="1"/>
</dbReference>
<dbReference type="InterPro" id="IPR000483">
    <property type="entry name" value="Cys-rich_flank_reg_C"/>
</dbReference>
<dbReference type="InterPro" id="IPR032675">
    <property type="entry name" value="LRR_dom_sf"/>
</dbReference>
<dbReference type="PANTHER" id="PTHR24366">
    <property type="entry name" value="IG(IMMUNOGLOBULIN) AND LRR(LEUCINE RICH REPEAT) DOMAINS"/>
    <property type="match status" value="1"/>
</dbReference>
<evidence type="ECO:0000256" key="3">
    <source>
        <dbReference type="ARBA" id="ARBA00022737"/>
    </source>
</evidence>
<evidence type="ECO:0000313" key="7">
    <source>
        <dbReference type="Proteomes" id="UP000494165"/>
    </source>
</evidence>
<dbReference type="SMART" id="SM00365">
    <property type="entry name" value="LRR_SD22"/>
    <property type="match status" value="7"/>
</dbReference>